<keyword evidence="6 8" id="KW-0906">Nuclear pore complex</keyword>
<dbReference type="AlphaFoldDB" id="A0A813KRE9"/>
<dbReference type="Pfam" id="PF05172">
    <property type="entry name" value="RRM_Nup35"/>
    <property type="match status" value="1"/>
</dbReference>
<comment type="subcellular location">
    <subcellularLocation>
        <location evidence="1">Nucleus</location>
        <location evidence="1">Nuclear pore complex</location>
    </subcellularLocation>
</comment>
<dbReference type="GO" id="GO:0006999">
    <property type="term" value="P:nuclear pore organization"/>
    <property type="evidence" value="ECO:0007669"/>
    <property type="project" value="TreeGrafter"/>
</dbReference>
<evidence type="ECO:0000256" key="8">
    <source>
        <dbReference type="PROSITE-ProRule" id="PRU00804"/>
    </source>
</evidence>
<keyword evidence="4" id="KW-0653">Protein transport</keyword>
<dbReference type="GO" id="GO:0044615">
    <property type="term" value="C:nuclear pore nuclear basket"/>
    <property type="evidence" value="ECO:0007669"/>
    <property type="project" value="TreeGrafter"/>
</dbReference>
<dbReference type="OrthoDB" id="413213at2759"/>
<evidence type="ECO:0000259" key="9">
    <source>
        <dbReference type="PROSITE" id="PS51472"/>
    </source>
</evidence>
<dbReference type="GO" id="GO:0003676">
    <property type="term" value="F:nucleic acid binding"/>
    <property type="evidence" value="ECO:0007669"/>
    <property type="project" value="InterPro"/>
</dbReference>
<dbReference type="GO" id="GO:0051028">
    <property type="term" value="P:mRNA transport"/>
    <property type="evidence" value="ECO:0007669"/>
    <property type="project" value="UniProtKB-UniRule"/>
</dbReference>
<keyword evidence="13" id="KW-1185">Reference proteome</keyword>
<keyword evidence="2 8" id="KW-0813">Transport</keyword>
<dbReference type="EMBL" id="CAJNNW010031397">
    <property type="protein sequence ID" value="CAE8707406.1"/>
    <property type="molecule type" value="Genomic_DNA"/>
</dbReference>
<dbReference type="EMBL" id="CAJNNV010027422">
    <property type="protein sequence ID" value="CAE8620362.1"/>
    <property type="molecule type" value="Genomic_DNA"/>
</dbReference>
<dbReference type="PANTHER" id="PTHR21527">
    <property type="entry name" value="NUCLEOPORIN NUP35"/>
    <property type="match status" value="1"/>
</dbReference>
<reference evidence="11" key="1">
    <citation type="submission" date="2021-02" db="EMBL/GenBank/DDBJ databases">
        <authorList>
            <person name="Dougan E. K."/>
            <person name="Rhodes N."/>
            <person name="Thang M."/>
            <person name="Chan C."/>
        </authorList>
    </citation>
    <scope>NUCLEOTIDE SEQUENCE</scope>
</reference>
<sequence length="271" mass="27381">MMSWGGQGAAGAWHDSSRGQDLRGHPTLLAAFGAEPRLGDGANLGGLLDANQDEVPRTFSTKAQQGLGGAGAPGGGGMDSALGGYGGWGNQLVLGGKNGQRSAVGSAGGLLGVAGPLTDRSSGFSGARGSGSSQSCWVTVFGFPGRMAAPVRQQLEALCGPVAEVLHGDGNFMHARFQSAQAANACLALNGQVLLGSLMVGCVPCAQSVLLSASGPEEVEQSSQWLNQGSLLGSQLPQGNRLAGSTGSPGQGPEVRRSGLFWRLLDHIFDI</sequence>
<dbReference type="GO" id="GO:0017056">
    <property type="term" value="F:structural constituent of nuclear pore"/>
    <property type="evidence" value="ECO:0007669"/>
    <property type="project" value="TreeGrafter"/>
</dbReference>
<dbReference type="GO" id="GO:0005543">
    <property type="term" value="F:phospholipid binding"/>
    <property type="evidence" value="ECO:0007669"/>
    <property type="project" value="TreeGrafter"/>
</dbReference>
<evidence type="ECO:0000256" key="3">
    <source>
        <dbReference type="ARBA" id="ARBA00022816"/>
    </source>
</evidence>
<evidence type="ECO:0000313" key="11">
    <source>
        <dbReference type="EMBL" id="CAE8707406.1"/>
    </source>
</evidence>
<dbReference type="InterPro" id="IPR035979">
    <property type="entry name" value="RBD_domain_sf"/>
</dbReference>
<dbReference type="Proteomes" id="UP000626109">
    <property type="component" value="Unassembled WGS sequence"/>
</dbReference>
<dbReference type="GO" id="GO:0006607">
    <property type="term" value="P:NLS-bearing protein import into nucleus"/>
    <property type="evidence" value="ECO:0007669"/>
    <property type="project" value="TreeGrafter"/>
</dbReference>
<evidence type="ECO:0000256" key="2">
    <source>
        <dbReference type="ARBA" id="ARBA00022448"/>
    </source>
</evidence>
<keyword evidence="3 8" id="KW-0509">mRNA transport</keyword>
<dbReference type="PANTHER" id="PTHR21527:SF6">
    <property type="entry name" value="NUCLEOPORIN NUP35"/>
    <property type="match status" value="1"/>
</dbReference>
<dbReference type="SUPFAM" id="SSF54928">
    <property type="entry name" value="RNA-binding domain, RBD"/>
    <property type="match status" value="1"/>
</dbReference>
<keyword evidence="5" id="KW-0811">Translocation</keyword>
<dbReference type="Gene3D" id="3.30.70.330">
    <property type="match status" value="1"/>
</dbReference>
<evidence type="ECO:0000256" key="5">
    <source>
        <dbReference type="ARBA" id="ARBA00023010"/>
    </source>
</evidence>
<evidence type="ECO:0000256" key="1">
    <source>
        <dbReference type="ARBA" id="ARBA00004567"/>
    </source>
</evidence>
<evidence type="ECO:0000313" key="10">
    <source>
        <dbReference type="EMBL" id="CAE8620362.1"/>
    </source>
</evidence>
<evidence type="ECO:0000313" key="12">
    <source>
        <dbReference type="Proteomes" id="UP000626109"/>
    </source>
</evidence>
<gene>
    <name evidence="10" type="ORF">PGLA1383_LOCUS37926</name>
    <name evidence="11" type="ORF">PGLA2088_LOCUS34529</name>
</gene>
<name>A0A813KRE9_POLGL</name>
<dbReference type="Proteomes" id="UP000654075">
    <property type="component" value="Unassembled WGS sequence"/>
</dbReference>
<dbReference type="PROSITE" id="PS51472">
    <property type="entry name" value="RRM_NUP35"/>
    <property type="match status" value="1"/>
</dbReference>
<protein>
    <recommendedName>
        <fullName evidence="9">RRM Nup35-type domain-containing protein</fullName>
    </recommendedName>
</protein>
<evidence type="ECO:0000313" key="13">
    <source>
        <dbReference type="Proteomes" id="UP000654075"/>
    </source>
</evidence>
<dbReference type="GO" id="GO:0044613">
    <property type="term" value="C:nuclear pore central transport channel"/>
    <property type="evidence" value="ECO:0007669"/>
    <property type="project" value="TreeGrafter"/>
</dbReference>
<comment type="caution">
    <text evidence="11">The sequence shown here is derived from an EMBL/GenBank/DDBJ whole genome shotgun (WGS) entry which is preliminary data.</text>
</comment>
<keyword evidence="7 8" id="KW-0539">Nucleus</keyword>
<dbReference type="InterPro" id="IPR012677">
    <property type="entry name" value="Nucleotide-bd_a/b_plait_sf"/>
</dbReference>
<proteinExistence type="predicted"/>
<evidence type="ECO:0000256" key="4">
    <source>
        <dbReference type="ARBA" id="ARBA00022927"/>
    </source>
</evidence>
<dbReference type="InterPro" id="IPR007846">
    <property type="entry name" value="RRM_NUP35_dom"/>
</dbReference>
<accession>A0A813KRE9</accession>
<feature type="domain" description="RRM Nup35-type" evidence="9">
    <location>
        <begin position="132"/>
        <end position="212"/>
    </location>
</feature>
<organism evidence="11 12">
    <name type="scientific">Polarella glacialis</name>
    <name type="common">Dinoflagellate</name>
    <dbReference type="NCBI Taxonomy" id="89957"/>
    <lineage>
        <taxon>Eukaryota</taxon>
        <taxon>Sar</taxon>
        <taxon>Alveolata</taxon>
        <taxon>Dinophyceae</taxon>
        <taxon>Suessiales</taxon>
        <taxon>Suessiaceae</taxon>
        <taxon>Polarella</taxon>
    </lineage>
</organism>
<evidence type="ECO:0000256" key="6">
    <source>
        <dbReference type="ARBA" id="ARBA00023132"/>
    </source>
</evidence>
<evidence type="ECO:0000256" key="7">
    <source>
        <dbReference type="ARBA" id="ARBA00023242"/>
    </source>
</evidence>